<evidence type="ECO:0000313" key="3">
    <source>
        <dbReference type="Proteomes" id="UP000219494"/>
    </source>
</evidence>
<gene>
    <name evidence="2" type="ORF">SAMN06297144_1110</name>
</gene>
<sequence length="150" mass="14968">MLRSLLIGIIAGQRAMTPLALASGAARQGKLDEGTLPSLLAHPLVSAGTVAMAGAEMAGDKMTTAPDRTVAAGLIGRTITSAAAGAAFAPKDRRVAGAALATAAALATSFGGLWLRKRAMARYGQTASGFVEDALLVGSGLAVALALPRR</sequence>
<organism evidence="2 3">
    <name type="scientific">Sphingomonas guangdongensis</name>
    <dbReference type="NCBI Taxonomy" id="1141890"/>
    <lineage>
        <taxon>Bacteria</taxon>
        <taxon>Pseudomonadati</taxon>
        <taxon>Pseudomonadota</taxon>
        <taxon>Alphaproteobacteria</taxon>
        <taxon>Sphingomonadales</taxon>
        <taxon>Sphingomonadaceae</taxon>
        <taxon>Sphingomonas</taxon>
    </lineage>
</organism>
<dbReference type="OrthoDB" id="8853994at2"/>
<accession>A0A285QFB2</accession>
<name>A0A285QFB2_9SPHN</name>
<dbReference type="EMBL" id="OBMI01000001">
    <property type="protein sequence ID" value="SOB80536.1"/>
    <property type="molecule type" value="Genomic_DNA"/>
</dbReference>
<keyword evidence="3" id="KW-1185">Reference proteome</keyword>
<keyword evidence="1" id="KW-1133">Transmembrane helix</keyword>
<evidence type="ECO:0000313" key="2">
    <source>
        <dbReference type="EMBL" id="SOB80536.1"/>
    </source>
</evidence>
<protein>
    <submittedName>
        <fullName evidence="2">Uncharacterized membrane protein</fullName>
    </submittedName>
</protein>
<feature type="transmembrane region" description="Helical" evidence="1">
    <location>
        <begin position="95"/>
        <end position="115"/>
    </location>
</feature>
<keyword evidence="1" id="KW-0472">Membrane</keyword>
<dbReference type="Proteomes" id="UP000219494">
    <property type="component" value="Unassembled WGS sequence"/>
</dbReference>
<keyword evidence="1" id="KW-0812">Transmembrane</keyword>
<dbReference type="RefSeq" id="WP_097062921.1">
    <property type="nucleotide sequence ID" value="NZ_OBMI01000001.1"/>
</dbReference>
<evidence type="ECO:0000256" key="1">
    <source>
        <dbReference type="SAM" id="Phobius"/>
    </source>
</evidence>
<reference evidence="2 3" key="1">
    <citation type="submission" date="2017-07" db="EMBL/GenBank/DDBJ databases">
        <authorList>
            <person name="Sun Z.S."/>
            <person name="Albrecht U."/>
            <person name="Echele G."/>
            <person name="Lee C.C."/>
        </authorList>
    </citation>
    <scope>NUCLEOTIDE SEQUENCE [LARGE SCALE GENOMIC DNA]</scope>
    <source>
        <strain evidence="2 3">CGMCC 1.12672</strain>
    </source>
</reference>
<proteinExistence type="predicted"/>
<dbReference type="AlphaFoldDB" id="A0A285QFB2"/>